<dbReference type="GO" id="GO:0016301">
    <property type="term" value="F:kinase activity"/>
    <property type="evidence" value="ECO:0007669"/>
    <property type="project" value="UniProtKB-KW"/>
</dbReference>
<proteinExistence type="predicted"/>
<gene>
    <name evidence="1" type="ORF">FWK35_00017831</name>
</gene>
<organism evidence="1 2">
    <name type="scientific">Aphis craccivora</name>
    <name type="common">Cowpea aphid</name>
    <dbReference type="NCBI Taxonomy" id="307492"/>
    <lineage>
        <taxon>Eukaryota</taxon>
        <taxon>Metazoa</taxon>
        <taxon>Ecdysozoa</taxon>
        <taxon>Arthropoda</taxon>
        <taxon>Hexapoda</taxon>
        <taxon>Insecta</taxon>
        <taxon>Pterygota</taxon>
        <taxon>Neoptera</taxon>
        <taxon>Paraneoptera</taxon>
        <taxon>Hemiptera</taxon>
        <taxon>Sternorrhyncha</taxon>
        <taxon>Aphidomorpha</taxon>
        <taxon>Aphidoidea</taxon>
        <taxon>Aphididae</taxon>
        <taxon>Aphidini</taxon>
        <taxon>Aphis</taxon>
        <taxon>Aphis</taxon>
    </lineage>
</organism>
<evidence type="ECO:0000313" key="1">
    <source>
        <dbReference type="EMBL" id="KAF0751436.1"/>
    </source>
</evidence>
<evidence type="ECO:0000313" key="2">
    <source>
        <dbReference type="Proteomes" id="UP000478052"/>
    </source>
</evidence>
<keyword evidence="2" id="KW-1185">Reference proteome</keyword>
<name>A0A6G0Y9C3_APHCR</name>
<comment type="caution">
    <text evidence="1">The sequence shown here is derived from an EMBL/GenBank/DDBJ whole genome shotgun (WGS) entry which is preliminary data.</text>
</comment>
<keyword evidence="1" id="KW-0808">Transferase</keyword>
<dbReference type="Proteomes" id="UP000478052">
    <property type="component" value="Unassembled WGS sequence"/>
</dbReference>
<keyword evidence="1" id="KW-0418">Kinase</keyword>
<sequence>MKNLEKFISRRYKILENFTNSERSDECIDFTMIITSRNNVPISNFGGAFRCKSEYPWCIIEVKSKHFPTVFKKIEKKKNDGKREFLRKISFRPNRFFYIVTIAIFDFYDSNFYEIGRKRENFIYKENSKHHYRKNFKCLDSSRYHHSPIVLILFLRHCYIVINILNSMVELCELKSDSGLISSVDRLREIMAGKEIIYKVLSVVEHYTYEVYTINAVCEENMSNGCGLSEYEAQNVAATKILNNLELISTNQQCVDSQNVVAEGAQAIDRIG</sequence>
<dbReference type="EMBL" id="VUJU01005369">
    <property type="protein sequence ID" value="KAF0751436.1"/>
    <property type="molecule type" value="Genomic_DNA"/>
</dbReference>
<accession>A0A6G0Y9C3</accession>
<reference evidence="1 2" key="1">
    <citation type="submission" date="2019-08" db="EMBL/GenBank/DDBJ databases">
        <title>Whole genome of Aphis craccivora.</title>
        <authorList>
            <person name="Voronova N.V."/>
            <person name="Shulinski R.S."/>
            <person name="Bandarenka Y.V."/>
            <person name="Zhorov D.G."/>
            <person name="Warner D."/>
        </authorList>
    </citation>
    <scope>NUCLEOTIDE SEQUENCE [LARGE SCALE GENOMIC DNA]</scope>
    <source>
        <strain evidence="1">180601</strain>
        <tissue evidence="1">Whole Body</tissue>
    </source>
</reference>
<protein>
    <submittedName>
        <fullName evidence="1">Interferon-inducible double-stranded RNA-dependent protein kinase activator A</fullName>
    </submittedName>
</protein>
<dbReference type="OrthoDB" id="21128at2759"/>
<dbReference type="AlphaFoldDB" id="A0A6G0Y9C3"/>